<evidence type="ECO:0000313" key="2">
    <source>
        <dbReference type="EMBL" id="OLF10389.1"/>
    </source>
</evidence>
<evidence type="ECO:0000259" key="1">
    <source>
        <dbReference type="Pfam" id="PF13460"/>
    </source>
</evidence>
<dbReference type="OrthoDB" id="9771302at2"/>
<dbReference type="InterPro" id="IPR036291">
    <property type="entry name" value="NAD(P)-bd_dom_sf"/>
</dbReference>
<dbReference type="GO" id="GO:0044877">
    <property type="term" value="F:protein-containing complex binding"/>
    <property type="evidence" value="ECO:0007669"/>
    <property type="project" value="TreeGrafter"/>
</dbReference>
<dbReference type="Gene3D" id="3.40.50.720">
    <property type="entry name" value="NAD(P)-binding Rossmann-like Domain"/>
    <property type="match status" value="1"/>
</dbReference>
<reference evidence="2 3" key="1">
    <citation type="submission" date="2016-12" db="EMBL/GenBank/DDBJ databases">
        <title>The draft genome sequence of Actinophytocola sp. 11-183.</title>
        <authorList>
            <person name="Wang W."/>
            <person name="Yuan L."/>
        </authorList>
    </citation>
    <scope>NUCLEOTIDE SEQUENCE [LARGE SCALE GENOMIC DNA]</scope>
    <source>
        <strain evidence="2 3">11-183</strain>
    </source>
</reference>
<dbReference type="InterPro" id="IPR016040">
    <property type="entry name" value="NAD(P)-bd_dom"/>
</dbReference>
<proteinExistence type="predicted"/>
<dbReference type="SUPFAM" id="SSF51735">
    <property type="entry name" value="NAD(P)-binding Rossmann-fold domains"/>
    <property type="match status" value="1"/>
</dbReference>
<dbReference type="AlphaFoldDB" id="A0A1Q8C7P1"/>
<dbReference type="Proteomes" id="UP000185596">
    <property type="component" value="Unassembled WGS sequence"/>
</dbReference>
<comment type="caution">
    <text evidence="2">The sequence shown here is derived from an EMBL/GenBank/DDBJ whole genome shotgun (WGS) entry which is preliminary data.</text>
</comment>
<dbReference type="STRING" id="1912961.BU204_31815"/>
<keyword evidence="3" id="KW-1185">Reference proteome</keyword>
<dbReference type="InterPro" id="IPR051207">
    <property type="entry name" value="ComplexI_NDUFA9_subunit"/>
</dbReference>
<dbReference type="PANTHER" id="PTHR12126">
    <property type="entry name" value="NADH-UBIQUINONE OXIDOREDUCTASE 39 KDA SUBUNIT-RELATED"/>
    <property type="match status" value="1"/>
</dbReference>
<protein>
    <recommendedName>
        <fullName evidence="1">NAD(P)-binding domain-containing protein</fullName>
    </recommendedName>
</protein>
<evidence type="ECO:0000313" key="3">
    <source>
        <dbReference type="Proteomes" id="UP000185596"/>
    </source>
</evidence>
<sequence length="234" mass="24939">MRILVTGGTGRLGRAVVPALAGEDVQIMSRRGHVVADLSTGEGVAAAVAGVDVVVHLATGNTGRRDVAAACRLVTAARRAGVAHLVYVSIVGVDRVPNSYYRGKLAVERLLAESGLPHTILRTTQFHDLVRAYLAAVSRLPVVPVPDLRVQPIDVRDVATHLAPLVTGPPRGRVEDLGGPEVLSFETLARTYGGKGVVRYRLPGRTFRAYRDGGHLTGTPGGEITFAQYVDERR</sequence>
<organism evidence="2 3">
    <name type="scientific">Actinophytocola xanthii</name>
    <dbReference type="NCBI Taxonomy" id="1912961"/>
    <lineage>
        <taxon>Bacteria</taxon>
        <taxon>Bacillati</taxon>
        <taxon>Actinomycetota</taxon>
        <taxon>Actinomycetes</taxon>
        <taxon>Pseudonocardiales</taxon>
        <taxon>Pseudonocardiaceae</taxon>
    </lineage>
</organism>
<dbReference type="RefSeq" id="WP_075129497.1">
    <property type="nucleotide sequence ID" value="NZ_MSIE01000076.1"/>
</dbReference>
<gene>
    <name evidence="2" type="ORF">BU204_31815</name>
</gene>
<accession>A0A1Q8C7P1</accession>
<dbReference type="Pfam" id="PF13460">
    <property type="entry name" value="NAD_binding_10"/>
    <property type="match status" value="1"/>
</dbReference>
<dbReference type="EMBL" id="MSIE01000076">
    <property type="protein sequence ID" value="OLF10389.1"/>
    <property type="molecule type" value="Genomic_DNA"/>
</dbReference>
<feature type="domain" description="NAD(P)-binding" evidence="1">
    <location>
        <begin position="7"/>
        <end position="128"/>
    </location>
</feature>
<name>A0A1Q8C7P1_9PSEU</name>
<dbReference type="PANTHER" id="PTHR12126:SF11">
    <property type="entry name" value="NADH DEHYDROGENASE [UBIQUINONE] 1 ALPHA SUBCOMPLEX SUBUNIT 9, MITOCHONDRIAL"/>
    <property type="match status" value="1"/>
</dbReference>